<name>A0ABU9E6Y3_9BACT</name>
<reference evidence="8 9" key="1">
    <citation type="submission" date="2024-02" db="EMBL/GenBank/DDBJ databases">
        <title>A novel Gemmatimonadota bacterium.</title>
        <authorList>
            <person name="Du Z.-J."/>
            <person name="Ye Y.-Q."/>
        </authorList>
    </citation>
    <scope>NUCLEOTIDE SEQUENCE [LARGE SCALE GENOMIC DNA]</scope>
    <source>
        <strain evidence="8 9">DH-20</strain>
    </source>
</reference>
<feature type="region of interest" description="Disordered" evidence="6">
    <location>
        <begin position="346"/>
        <end position="365"/>
    </location>
</feature>
<accession>A0ABU9E6Y3</accession>
<sequence length="365" mass="39013">MIFDRSDQNPGARFLLMAASGVVVVWGLQFAAPILRPFALALFLAILSLPIVLWLVRRRVPGPLAILFAVVVVVGVFGLLILLASQSLPDLQTRMQRYGVSLEALWERVIAALSDWANRPLDSMLGTQLIEPQRLVELAQNTVTVTATIVSQAFLVLLVMVFVLAEATVFPAKLRALSDGSALGEERLAKVVGEIQSYLGIKTVISLATGLLLGGFCWVMDLDFPVLLGLVAFALNYVPTVGSIIAAVPALLLSLILHGTVGHALGVGAGYVVVNTVFGNIIEPSLMGRRLGLSPLVVVLSLLFWNFVWGPLGALLSVPLTMILKIWLENTQDLRWVAVLLDKQAPSSSSADLGGPADVDSDPGV</sequence>
<feature type="transmembrane region" description="Helical" evidence="7">
    <location>
        <begin position="63"/>
        <end position="85"/>
    </location>
</feature>
<feature type="transmembrane region" description="Helical" evidence="7">
    <location>
        <begin position="143"/>
        <end position="165"/>
    </location>
</feature>
<keyword evidence="9" id="KW-1185">Reference proteome</keyword>
<evidence type="ECO:0000313" key="8">
    <source>
        <dbReference type="EMBL" id="MEK9500486.1"/>
    </source>
</evidence>
<feature type="transmembrane region" description="Helical" evidence="7">
    <location>
        <begin position="226"/>
        <end position="252"/>
    </location>
</feature>
<evidence type="ECO:0000256" key="6">
    <source>
        <dbReference type="SAM" id="MobiDB-lite"/>
    </source>
</evidence>
<evidence type="ECO:0000256" key="3">
    <source>
        <dbReference type="ARBA" id="ARBA00022692"/>
    </source>
</evidence>
<evidence type="ECO:0000313" key="9">
    <source>
        <dbReference type="Proteomes" id="UP001484239"/>
    </source>
</evidence>
<feature type="transmembrane region" description="Helical" evidence="7">
    <location>
        <begin position="302"/>
        <end position="328"/>
    </location>
</feature>
<evidence type="ECO:0000256" key="2">
    <source>
        <dbReference type="ARBA" id="ARBA00009773"/>
    </source>
</evidence>
<dbReference type="Proteomes" id="UP001484239">
    <property type="component" value="Unassembled WGS sequence"/>
</dbReference>
<protein>
    <submittedName>
        <fullName evidence="8">AI-2E family transporter</fullName>
    </submittedName>
</protein>
<feature type="transmembrane region" description="Helical" evidence="7">
    <location>
        <begin position="199"/>
        <end position="220"/>
    </location>
</feature>
<proteinExistence type="inferred from homology"/>
<gene>
    <name evidence="8" type="ORF">WI372_05815</name>
</gene>
<dbReference type="RefSeq" id="WP_405274810.1">
    <property type="nucleotide sequence ID" value="NZ_CP144380.1"/>
</dbReference>
<dbReference type="PANTHER" id="PTHR21716">
    <property type="entry name" value="TRANSMEMBRANE PROTEIN"/>
    <property type="match status" value="1"/>
</dbReference>
<dbReference type="PANTHER" id="PTHR21716:SF64">
    <property type="entry name" value="AI-2 TRANSPORT PROTEIN TQSA"/>
    <property type="match status" value="1"/>
</dbReference>
<feature type="transmembrane region" description="Helical" evidence="7">
    <location>
        <begin position="264"/>
        <end position="282"/>
    </location>
</feature>
<dbReference type="EMBL" id="JBBHLI010000002">
    <property type="protein sequence ID" value="MEK9500486.1"/>
    <property type="molecule type" value="Genomic_DNA"/>
</dbReference>
<evidence type="ECO:0000256" key="7">
    <source>
        <dbReference type="SAM" id="Phobius"/>
    </source>
</evidence>
<evidence type="ECO:0000256" key="5">
    <source>
        <dbReference type="ARBA" id="ARBA00023136"/>
    </source>
</evidence>
<comment type="similarity">
    <text evidence="2">Belongs to the autoinducer-2 exporter (AI-2E) (TC 2.A.86) family.</text>
</comment>
<keyword evidence="4 7" id="KW-1133">Transmembrane helix</keyword>
<comment type="subcellular location">
    <subcellularLocation>
        <location evidence="1">Membrane</location>
        <topology evidence="1">Multi-pass membrane protein</topology>
    </subcellularLocation>
</comment>
<feature type="transmembrane region" description="Helical" evidence="7">
    <location>
        <begin position="12"/>
        <end position="32"/>
    </location>
</feature>
<keyword evidence="3 7" id="KW-0812">Transmembrane</keyword>
<comment type="caution">
    <text evidence="8">The sequence shown here is derived from an EMBL/GenBank/DDBJ whole genome shotgun (WGS) entry which is preliminary data.</text>
</comment>
<feature type="transmembrane region" description="Helical" evidence="7">
    <location>
        <begin position="38"/>
        <end position="56"/>
    </location>
</feature>
<evidence type="ECO:0000256" key="4">
    <source>
        <dbReference type="ARBA" id="ARBA00022989"/>
    </source>
</evidence>
<dbReference type="InterPro" id="IPR002549">
    <property type="entry name" value="AI-2E-like"/>
</dbReference>
<organism evidence="8 9">
    <name type="scientific">Gaopeijia maritima</name>
    <dbReference type="NCBI Taxonomy" id="3119007"/>
    <lineage>
        <taxon>Bacteria</taxon>
        <taxon>Pseudomonadati</taxon>
        <taxon>Gemmatimonadota</taxon>
        <taxon>Longimicrobiia</taxon>
        <taxon>Gaopeijiales</taxon>
        <taxon>Gaopeijiaceae</taxon>
        <taxon>Gaopeijia</taxon>
    </lineage>
</organism>
<keyword evidence="5 7" id="KW-0472">Membrane</keyword>
<dbReference type="Pfam" id="PF01594">
    <property type="entry name" value="AI-2E_transport"/>
    <property type="match status" value="1"/>
</dbReference>
<evidence type="ECO:0000256" key="1">
    <source>
        <dbReference type="ARBA" id="ARBA00004141"/>
    </source>
</evidence>